<dbReference type="EMBL" id="CM009298">
    <property type="protein sequence ID" value="RQO95536.1"/>
    <property type="molecule type" value="Genomic_DNA"/>
</dbReference>
<dbReference type="PANTHER" id="PTHR33649:SF16">
    <property type="entry name" value="PAR1 PROTEIN"/>
    <property type="match status" value="1"/>
</dbReference>
<dbReference type="PANTHER" id="PTHR33649">
    <property type="entry name" value="PAR1 PROTEIN"/>
    <property type="match status" value="1"/>
</dbReference>
<dbReference type="Proteomes" id="UP000006729">
    <property type="component" value="Chromosome 9"/>
</dbReference>
<evidence type="ECO:0000313" key="2">
    <source>
        <dbReference type="Proteomes" id="UP000006729"/>
    </source>
</evidence>
<evidence type="ECO:0008006" key="3">
    <source>
        <dbReference type="Google" id="ProtNLM"/>
    </source>
</evidence>
<dbReference type="InParanoid" id="A0A3N7FHQ7"/>
<sequence>MYPPQLPLLYKPSKRTNLISHTIFHFSFADQINMAFIAFLALSLLLNGALGELVCEQLPVDLCSYSIATSGKRCLLENYATKDGGVKYQCKTSEVVVGIVLSEWIEIDECITACGLSRNTVGISSDSLLQPQFLTKLCSKSCSQACPNIVDLYSNLALAEGVYLPNLCASPRRAMYQTRSNGYAAPAPVYFGALSPEYAVPGPDDVACAPTYF</sequence>
<protein>
    <recommendedName>
        <fullName evidence="3">PAR1 protein</fullName>
    </recommendedName>
</protein>
<gene>
    <name evidence="1" type="ORF">POPTR_009G040000</name>
</gene>
<proteinExistence type="predicted"/>
<dbReference type="AlphaFoldDB" id="A0A3N7FHQ7"/>
<dbReference type="STRING" id="3694.A0A3N7FHQ7"/>
<organism evidence="1 2">
    <name type="scientific">Populus trichocarpa</name>
    <name type="common">Western balsam poplar</name>
    <name type="synonym">Populus balsamifera subsp. trichocarpa</name>
    <dbReference type="NCBI Taxonomy" id="3694"/>
    <lineage>
        <taxon>Eukaryota</taxon>
        <taxon>Viridiplantae</taxon>
        <taxon>Streptophyta</taxon>
        <taxon>Embryophyta</taxon>
        <taxon>Tracheophyta</taxon>
        <taxon>Spermatophyta</taxon>
        <taxon>Magnoliopsida</taxon>
        <taxon>eudicotyledons</taxon>
        <taxon>Gunneridae</taxon>
        <taxon>Pentapetalae</taxon>
        <taxon>rosids</taxon>
        <taxon>fabids</taxon>
        <taxon>Malpighiales</taxon>
        <taxon>Salicaceae</taxon>
        <taxon>Saliceae</taxon>
        <taxon>Populus</taxon>
    </lineage>
</organism>
<evidence type="ECO:0000313" key="1">
    <source>
        <dbReference type="EMBL" id="RQO95536.1"/>
    </source>
</evidence>
<name>A0A3N7FHQ7_POPTR</name>
<keyword evidence="2" id="KW-1185">Reference proteome</keyword>
<reference evidence="1 2" key="1">
    <citation type="journal article" date="2006" name="Science">
        <title>The genome of black cottonwood, Populus trichocarpa (Torr. &amp; Gray).</title>
        <authorList>
            <person name="Tuskan G.A."/>
            <person name="Difazio S."/>
            <person name="Jansson S."/>
            <person name="Bohlmann J."/>
            <person name="Grigoriev I."/>
            <person name="Hellsten U."/>
            <person name="Putnam N."/>
            <person name="Ralph S."/>
            <person name="Rombauts S."/>
            <person name="Salamov A."/>
            <person name="Schein J."/>
            <person name="Sterck L."/>
            <person name="Aerts A."/>
            <person name="Bhalerao R.R."/>
            <person name="Bhalerao R.P."/>
            <person name="Blaudez D."/>
            <person name="Boerjan W."/>
            <person name="Brun A."/>
            <person name="Brunner A."/>
            <person name="Busov V."/>
            <person name="Campbell M."/>
            <person name="Carlson J."/>
            <person name="Chalot M."/>
            <person name="Chapman J."/>
            <person name="Chen G.L."/>
            <person name="Cooper D."/>
            <person name="Coutinho P.M."/>
            <person name="Couturier J."/>
            <person name="Covert S."/>
            <person name="Cronk Q."/>
            <person name="Cunningham R."/>
            <person name="Davis J."/>
            <person name="Degroeve S."/>
            <person name="Dejardin A."/>
            <person name="Depamphilis C."/>
            <person name="Detter J."/>
            <person name="Dirks B."/>
            <person name="Dubchak I."/>
            <person name="Duplessis S."/>
            <person name="Ehlting J."/>
            <person name="Ellis B."/>
            <person name="Gendler K."/>
            <person name="Goodstein D."/>
            <person name="Gribskov M."/>
            <person name="Grimwood J."/>
            <person name="Groover A."/>
            <person name="Gunter L."/>
            <person name="Hamberger B."/>
            <person name="Heinze B."/>
            <person name="Helariutta Y."/>
            <person name="Henrissat B."/>
            <person name="Holligan D."/>
            <person name="Holt R."/>
            <person name="Huang W."/>
            <person name="Islam-Faridi N."/>
            <person name="Jones S."/>
            <person name="Jones-Rhoades M."/>
            <person name="Jorgensen R."/>
            <person name="Joshi C."/>
            <person name="Kangasjarvi J."/>
            <person name="Karlsson J."/>
            <person name="Kelleher C."/>
            <person name="Kirkpatrick R."/>
            <person name="Kirst M."/>
            <person name="Kohler A."/>
            <person name="Kalluri U."/>
            <person name="Larimer F."/>
            <person name="Leebens-Mack J."/>
            <person name="Leple J.C."/>
            <person name="Locascio P."/>
            <person name="Lou Y."/>
            <person name="Lucas S."/>
            <person name="Martin F."/>
            <person name="Montanini B."/>
            <person name="Napoli C."/>
            <person name="Nelson D.R."/>
            <person name="Nelson C."/>
            <person name="Nieminen K."/>
            <person name="Nilsson O."/>
            <person name="Pereda V."/>
            <person name="Peter G."/>
            <person name="Philippe R."/>
            <person name="Pilate G."/>
            <person name="Poliakov A."/>
            <person name="Razumovskaya J."/>
            <person name="Richardson P."/>
            <person name="Rinaldi C."/>
            <person name="Ritland K."/>
            <person name="Rouze P."/>
            <person name="Ryaboy D."/>
            <person name="Schmutz J."/>
            <person name="Schrader J."/>
            <person name="Segerman B."/>
            <person name="Shin H."/>
            <person name="Siddiqui A."/>
            <person name="Sterky F."/>
            <person name="Terry A."/>
            <person name="Tsai C.J."/>
            <person name="Uberbacher E."/>
            <person name="Unneberg P."/>
            <person name="Vahala J."/>
            <person name="Wall K."/>
            <person name="Wessler S."/>
            <person name="Yang G."/>
            <person name="Yin T."/>
            <person name="Douglas C."/>
            <person name="Marra M."/>
            <person name="Sandberg G."/>
            <person name="Van de Peer Y."/>
            <person name="Rokhsar D."/>
        </authorList>
    </citation>
    <scope>NUCLEOTIDE SEQUENCE [LARGE SCALE GENOMIC DNA]</scope>
    <source>
        <strain evidence="2">cv. Nisqually</strain>
    </source>
</reference>
<dbReference type="Pfam" id="PF06521">
    <property type="entry name" value="PAR1"/>
    <property type="match status" value="1"/>
</dbReference>
<accession>A0A3N7FHQ7</accession>
<dbReference type="InterPro" id="IPR009489">
    <property type="entry name" value="PAR1"/>
</dbReference>